<dbReference type="Proteomes" id="UP001501231">
    <property type="component" value="Unassembled WGS sequence"/>
</dbReference>
<evidence type="ECO:0000313" key="6">
    <source>
        <dbReference type="Proteomes" id="UP001501231"/>
    </source>
</evidence>
<dbReference type="InterPro" id="IPR000524">
    <property type="entry name" value="Tscrpt_reg_HTH_GntR"/>
</dbReference>
<dbReference type="InterPro" id="IPR011711">
    <property type="entry name" value="GntR_C"/>
</dbReference>
<feature type="domain" description="HTH gntR-type" evidence="4">
    <location>
        <begin position="21"/>
        <end position="91"/>
    </location>
</feature>
<dbReference type="Gene3D" id="1.10.10.10">
    <property type="entry name" value="Winged helix-like DNA-binding domain superfamily/Winged helix DNA-binding domain"/>
    <property type="match status" value="1"/>
</dbReference>
<accession>A0ABP5XR35</accession>
<dbReference type="EMBL" id="BAAARW010000046">
    <property type="protein sequence ID" value="GAA2457610.1"/>
    <property type="molecule type" value="Genomic_DNA"/>
</dbReference>
<dbReference type="InterPro" id="IPR036390">
    <property type="entry name" value="WH_DNA-bd_sf"/>
</dbReference>
<gene>
    <name evidence="5" type="ORF">GCM10010191_91730</name>
</gene>
<dbReference type="Gene3D" id="1.20.120.530">
    <property type="entry name" value="GntR ligand-binding domain-like"/>
    <property type="match status" value="1"/>
</dbReference>
<dbReference type="CDD" id="cd07377">
    <property type="entry name" value="WHTH_GntR"/>
    <property type="match status" value="1"/>
</dbReference>
<dbReference type="Pfam" id="PF00392">
    <property type="entry name" value="GntR"/>
    <property type="match status" value="1"/>
</dbReference>
<evidence type="ECO:0000256" key="3">
    <source>
        <dbReference type="ARBA" id="ARBA00023163"/>
    </source>
</evidence>
<sequence length="255" mass="27469">MPAPDASATARLAVFAPLENLGRAETISRRLADAISLGLLADGEQLPSEPELAAMLGVATVTVREALSELREQGLIVTRRGRGGGSFVRTPEQEQTAGHLRRRLRDLTVADLRDLGDHYSALAAGAALLAADRASPDDLDRLGEAAAAFADAAGIERRHHTDGRFHVEVAAAAQSARLTREEIRMQTEIGPLLWLPGADAHTQQQLDRQHREIVAAIAAEDGERAARLARRHVDEAIERLVELHLGLVAPVDTEQ</sequence>
<protein>
    <submittedName>
        <fullName evidence="5">FCD domain-containing protein</fullName>
    </submittedName>
</protein>
<dbReference type="SMART" id="SM00895">
    <property type="entry name" value="FCD"/>
    <property type="match status" value="1"/>
</dbReference>
<organism evidence="5 6">
    <name type="scientific">Actinomadura vinacea</name>
    <dbReference type="NCBI Taxonomy" id="115336"/>
    <lineage>
        <taxon>Bacteria</taxon>
        <taxon>Bacillati</taxon>
        <taxon>Actinomycetota</taxon>
        <taxon>Actinomycetes</taxon>
        <taxon>Streptosporangiales</taxon>
        <taxon>Thermomonosporaceae</taxon>
        <taxon>Actinomadura</taxon>
    </lineage>
</organism>
<evidence type="ECO:0000256" key="1">
    <source>
        <dbReference type="ARBA" id="ARBA00023015"/>
    </source>
</evidence>
<dbReference type="SMART" id="SM00345">
    <property type="entry name" value="HTH_GNTR"/>
    <property type="match status" value="1"/>
</dbReference>
<name>A0ABP5XR35_9ACTN</name>
<dbReference type="SUPFAM" id="SSF46785">
    <property type="entry name" value="Winged helix' DNA-binding domain"/>
    <property type="match status" value="1"/>
</dbReference>
<evidence type="ECO:0000259" key="4">
    <source>
        <dbReference type="PROSITE" id="PS50949"/>
    </source>
</evidence>
<keyword evidence="3" id="KW-0804">Transcription</keyword>
<dbReference type="SUPFAM" id="SSF48008">
    <property type="entry name" value="GntR ligand-binding domain-like"/>
    <property type="match status" value="1"/>
</dbReference>
<reference evidence="6" key="1">
    <citation type="journal article" date="2019" name="Int. J. Syst. Evol. Microbiol.">
        <title>The Global Catalogue of Microorganisms (GCM) 10K type strain sequencing project: providing services to taxonomists for standard genome sequencing and annotation.</title>
        <authorList>
            <consortium name="The Broad Institute Genomics Platform"/>
            <consortium name="The Broad Institute Genome Sequencing Center for Infectious Disease"/>
            <person name="Wu L."/>
            <person name="Ma J."/>
        </authorList>
    </citation>
    <scope>NUCLEOTIDE SEQUENCE [LARGE SCALE GENOMIC DNA]</scope>
    <source>
        <strain evidence="6">JCM 3325</strain>
    </source>
</reference>
<dbReference type="PROSITE" id="PS50949">
    <property type="entry name" value="HTH_GNTR"/>
    <property type="match status" value="1"/>
</dbReference>
<dbReference type="PANTHER" id="PTHR43537">
    <property type="entry name" value="TRANSCRIPTIONAL REGULATOR, GNTR FAMILY"/>
    <property type="match status" value="1"/>
</dbReference>
<dbReference type="Pfam" id="PF07729">
    <property type="entry name" value="FCD"/>
    <property type="match status" value="1"/>
</dbReference>
<keyword evidence="1" id="KW-0805">Transcription regulation</keyword>
<proteinExistence type="predicted"/>
<keyword evidence="2" id="KW-0238">DNA-binding</keyword>
<dbReference type="PRINTS" id="PR00035">
    <property type="entry name" value="HTHGNTR"/>
</dbReference>
<evidence type="ECO:0000313" key="5">
    <source>
        <dbReference type="EMBL" id="GAA2457610.1"/>
    </source>
</evidence>
<dbReference type="InterPro" id="IPR008920">
    <property type="entry name" value="TF_FadR/GntR_C"/>
</dbReference>
<comment type="caution">
    <text evidence="5">The sequence shown here is derived from an EMBL/GenBank/DDBJ whole genome shotgun (WGS) entry which is preliminary data.</text>
</comment>
<dbReference type="PANTHER" id="PTHR43537:SF24">
    <property type="entry name" value="GLUCONATE OPERON TRANSCRIPTIONAL REPRESSOR"/>
    <property type="match status" value="1"/>
</dbReference>
<keyword evidence="6" id="KW-1185">Reference proteome</keyword>
<evidence type="ECO:0000256" key="2">
    <source>
        <dbReference type="ARBA" id="ARBA00023125"/>
    </source>
</evidence>
<dbReference type="InterPro" id="IPR036388">
    <property type="entry name" value="WH-like_DNA-bd_sf"/>
</dbReference>
<dbReference type="RefSeq" id="WP_344598170.1">
    <property type="nucleotide sequence ID" value="NZ_BAAARW010000046.1"/>
</dbReference>